<dbReference type="EC" id="3.2.1.51" evidence="2"/>
<dbReference type="Gene3D" id="3.20.20.80">
    <property type="entry name" value="Glycosidases"/>
    <property type="match status" value="1"/>
</dbReference>
<evidence type="ECO:0000256" key="2">
    <source>
        <dbReference type="ARBA" id="ARBA00012662"/>
    </source>
</evidence>
<dbReference type="Pfam" id="PF13287">
    <property type="entry name" value="Fn3_assoc"/>
    <property type="match status" value="1"/>
</dbReference>
<keyword evidence="5" id="KW-0326">Glycosidase</keyword>
<dbReference type="InterPro" id="IPR057739">
    <property type="entry name" value="Glyco_hydro_29_N"/>
</dbReference>
<dbReference type="GO" id="GO:0006004">
    <property type="term" value="P:fucose metabolic process"/>
    <property type="evidence" value="ECO:0007669"/>
    <property type="project" value="TreeGrafter"/>
</dbReference>
<dbReference type="GO" id="GO:0004560">
    <property type="term" value="F:alpha-L-fucosidase activity"/>
    <property type="evidence" value="ECO:0007669"/>
    <property type="project" value="InterPro"/>
</dbReference>
<dbReference type="OrthoDB" id="1095333at2"/>
<dbReference type="Gene3D" id="2.60.120.260">
    <property type="entry name" value="Galactose-binding domain-like"/>
    <property type="match status" value="2"/>
</dbReference>
<dbReference type="InterPro" id="IPR026876">
    <property type="entry name" value="Fn3_assoc_repeat"/>
</dbReference>
<feature type="signal peptide" evidence="6">
    <location>
        <begin position="1"/>
        <end position="24"/>
    </location>
</feature>
<accession>A0A1K1MMI9</accession>
<feature type="chain" id="PRO_5009665675" description="alpha-L-fucosidase" evidence="6">
    <location>
        <begin position="25"/>
        <end position="701"/>
    </location>
</feature>
<evidence type="ECO:0000256" key="6">
    <source>
        <dbReference type="SAM" id="SignalP"/>
    </source>
</evidence>
<keyword evidence="3 6" id="KW-0732">Signal</keyword>
<name>A0A1K1MMI9_9FLAO</name>
<evidence type="ECO:0000256" key="5">
    <source>
        <dbReference type="ARBA" id="ARBA00023295"/>
    </source>
</evidence>
<reference evidence="8 9" key="1">
    <citation type="submission" date="2016-11" db="EMBL/GenBank/DDBJ databases">
        <authorList>
            <person name="Jaros S."/>
            <person name="Januszkiewicz K."/>
            <person name="Wedrychowicz H."/>
        </authorList>
    </citation>
    <scope>NUCLEOTIDE SEQUENCE [LARGE SCALE GENOMIC DNA]</scope>
    <source>
        <strain evidence="8 9">CGMCC 1.12145</strain>
    </source>
</reference>
<feature type="domain" description="F5/8 type C" evidence="7">
    <location>
        <begin position="350"/>
        <end position="488"/>
    </location>
</feature>
<dbReference type="PROSITE" id="PS51257">
    <property type="entry name" value="PROKAR_LIPOPROTEIN"/>
    <property type="match status" value="1"/>
</dbReference>
<dbReference type="STRING" id="1150368.SAMN02927921_00655"/>
<dbReference type="InterPro" id="IPR017853">
    <property type="entry name" value="GH"/>
</dbReference>
<proteinExistence type="inferred from homology"/>
<sequence length="701" mass="79159">MKLKKALKLTSIAGVMCLAGLLFISCNEDVKPPGAYGPVPNENQLRWQEMEYYAFIHFSLNTYTDQSWGFGDEDINLFNPEKLDCRQWARICKGAGMKGVILTAKHHSGFCLWPSEYTEYSVKNAPWKNGKGDIVREMADACKEYGLKFGVYLSPWDRNYAEYGRPEYITYFRNQLTELLTNYGDIFEVWFDGANGGSGYYGGANETRKIDRKTYYDWPNTYKLVRELQPDIVIWNDNGDRADLRWVGTEGGYVGKTNWSLLNATGDVPEDMLMHGLEDGDSWVPGEVNTSIRPEWFYHPAEDSKVKTLPQLMDTYYHSIGRNATLLLNFPIMPNGLIHEKDEKAVLDFAAAVKEAFAVNLAENVQSEATNIRGNSKAYGPEKALDDDGETYWATDDGVDTASLTIDFGKPTRFNRFMAQEYIRLGQRVKSFTIEALIDDQWQQLAEETTIGYKRILRFPTVEATKLRFNITGAKSNPVISNIAVYDAPQLLTPPSVIRGKSGKVTIIPGDKESEIYYTLDGSTPTPDSEKYTGPITTGDGKIEVRAMAYARASGKSSPVTEEKFGISRKSWKIVGVDDEKAQVVLDGDPQTAWNHGKDGKLPVDLVVDLGEVQEINGFRYLPNQSIWSPGIITDYVFYTSVDNKNWRKTDQGEFSNIRNNPLWQTKNFPVVKARYIKLRAEKNTEGDRNMGYAEIDVITP</sequence>
<dbReference type="SUPFAM" id="SSF51445">
    <property type="entry name" value="(Trans)glycosidases"/>
    <property type="match status" value="1"/>
</dbReference>
<evidence type="ECO:0000256" key="4">
    <source>
        <dbReference type="ARBA" id="ARBA00022801"/>
    </source>
</evidence>
<protein>
    <recommendedName>
        <fullName evidence="2">alpha-L-fucosidase</fullName>
        <ecNumber evidence="2">3.2.1.51</ecNumber>
    </recommendedName>
</protein>
<evidence type="ECO:0000259" key="7">
    <source>
        <dbReference type="PROSITE" id="PS50022"/>
    </source>
</evidence>
<dbReference type="InterPro" id="IPR000933">
    <property type="entry name" value="Glyco_hydro_29"/>
</dbReference>
<evidence type="ECO:0000313" key="8">
    <source>
        <dbReference type="EMBL" id="SFW24378.1"/>
    </source>
</evidence>
<dbReference type="InterPro" id="IPR000421">
    <property type="entry name" value="FA58C"/>
</dbReference>
<dbReference type="GO" id="GO:0016139">
    <property type="term" value="P:glycoside catabolic process"/>
    <property type="evidence" value="ECO:0007669"/>
    <property type="project" value="TreeGrafter"/>
</dbReference>
<comment type="similarity">
    <text evidence="1">Belongs to the glycosyl hydrolase 29 family.</text>
</comment>
<dbReference type="PANTHER" id="PTHR10030">
    <property type="entry name" value="ALPHA-L-FUCOSIDASE"/>
    <property type="match status" value="1"/>
</dbReference>
<dbReference type="InterPro" id="IPR008979">
    <property type="entry name" value="Galactose-bd-like_sf"/>
</dbReference>
<dbReference type="Pfam" id="PF00754">
    <property type="entry name" value="F5_F8_type_C"/>
    <property type="match status" value="2"/>
</dbReference>
<dbReference type="AlphaFoldDB" id="A0A1K1MMI9"/>
<keyword evidence="4" id="KW-0378">Hydrolase</keyword>
<keyword evidence="9" id="KW-1185">Reference proteome</keyword>
<dbReference type="Proteomes" id="UP000182248">
    <property type="component" value="Unassembled WGS sequence"/>
</dbReference>
<evidence type="ECO:0000313" key="9">
    <source>
        <dbReference type="Proteomes" id="UP000182248"/>
    </source>
</evidence>
<dbReference type="RefSeq" id="WP_083564769.1">
    <property type="nucleotide sequence ID" value="NZ_FPJE01000003.1"/>
</dbReference>
<organism evidence="8 9">
    <name type="scientific">Sinomicrobium oceani</name>
    <dbReference type="NCBI Taxonomy" id="1150368"/>
    <lineage>
        <taxon>Bacteria</taxon>
        <taxon>Pseudomonadati</taxon>
        <taxon>Bacteroidota</taxon>
        <taxon>Flavobacteriia</taxon>
        <taxon>Flavobacteriales</taxon>
        <taxon>Flavobacteriaceae</taxon>
        <taxon>Sinomicrobium</taxon>
    </lineage>
</organism>
<dbReference type="SUPFAM" id="SSF49785">
    <property type="entry name" value="Galactose-binding domain-like"/>
    <property type="match status" value="2"/>
</dbReference>
<evidence type="ECO:0000256" key="3">
    <source>
        <dbReference type="ARBA" id="ARBA00022729"/>
    </source>
</evidence>
<dbReference type="Pfam" id="PF01120">
    <property type="entry name" value="Alpha_L_fucos"/>
    <property type="match status" value="1"/>
</dbReference>
<dbReference type="PANTHER" id="PTHR10030:SF37">
    <property type="entry name" value="ALPHA-L-FUCOSIDASE-RELATED"/>
    <property type="match status" value="1"/>
</dbReference>
<evidence type="ECO:0000256" key="1">
    <source>
        <dbReference type="ARBA" id="ARBA00007951"/>
    </source>
</evidence>
<dbReference type="EMBL" id="FPJE01000003">
    <property type="protein sequence ID" value="SFW24378.1"/>
    <property type="molecule type" value="Genomic_DNA"/>
</dbReference>
<dbReference type="GO" id="GO:0005764">
    <property type="term" value="C:lysosome"/>
    <property type="evidence" value="ECO:0007669"/>
    <property type="project" value="TreeGrafter"/>
</dbReference>
<dbReference type="SMART" id="SM00812">
    <property type="entry name" value="Alpha_L_fucos"/>
    <property type="match status" value="1"/>
</dbReference>
<dbReference type="PROSITE" id="PS50022">
    <property type="entry name" value="FA58C_3"/>
    <property type="match status" value="2"/>
</dbReference>
<gene>
    <name evidence="8" type="ORF">SAMN02927921_00655</name>
</gene>
<feature type="domain" description="F5/8 type C" evidence="7">
    <location>
        <begin position="545"/>
        <end position="701"/>
    </location>
</feature>